<gene>
    <name evidence="2" type="ORF">GCM10011594_01410</name>
</gene>
<evidence type="ECO:0000313" key="3">
    <source>
        <dbReference type="Proteomes" id="UP000655208"/>
    </source>
</evidence>
<protein>
    <submittedName>
        <fullName evidence="2">Uncharacterized protein</fullName>
    </submittedName>
</protein>
<dbReference type="AlphaFoldDB" id="A0A917SK92"/>
<dbReference type="EMBL" id="BMNA01000001">
    <property type="protein sequence ID" value="GGL85467.1"/>
    <property type="molecule type" value="Genomic_DNA"/>
</dbReference>
<feature type="compositionally biased region" description="Low complexity" evidence="1">
    <location>
        <begin position="47"/>
        <end position="59"/>
    </location>
</feature>
<name>A0A917SK92_9ACTN</name>
<evidence type="ECO:0000313" key="2">
    <source>
        <dbReference type="EMBL" id="GGL85467.1"/>
    </source>
</evidence>
<evidence type="ECO:0000256" key="1">
    <source>
        <dbReference type="SAM" id="MobiDB-lite"/>
    </source>
</evidence>
<dbReference type="Proteomes" id="UP000655208">
    <property type="component" value="Unassembled WGS sequence"/>
</dbReference>
<keyword evidence="3" id="KW-1185">Reference proteome</keyword>
<organism evidence="2 3">
    <name type="scientific">Nakamurella endophytica</name>
    <dbReference type="NCBI Taxonomy" id="1748367"/>
    <lineage>
        <taxon>Bacteria</taxon>
        <taxon>Bacillati</taxon>
        <taxon>Actinomycetota</taxon>
        <taxon>Actinomycetes</taxon>
        <taxon>Nakamurellales</taxon>
        <taxon>Nakamurellaceae</taxon>
        <taxon>Nakamurella</taxon>
    </lineage>
</organism>
<accession>A0A917SK92</accession>
<proteinExistence type="predicted"/>
<comment type="caution">
    <text evidence="2">The sequence shown here is derived from an EMBL/GenBank/DDBJ whole genome shotgun (WGS) entry which is preliminary data.</text>
</comment>
<feature type="region of interest" description="Disordered" evidence="1">
    <location>
        <begin position="47"/>
        <end position="97"/>
    </location>
</feature>
<reference evidence="2" key="1">
    <citation type="journal article" date="2014" name="Int. J. Syst. Evol. Microbiol.">
        <title>Complete genome sequence of Corynebacterium casei LMG S-19264T (=DSM 44701T), isolated from a smear-ripened cheese.</title>
        <authorList>
            <consortium name="US DOE Joint Genome Institute (JGI-PGF)"/>
            <person name="Walter F."/>
            <person name="Albersmeier A."/>
            <person name="Kalinowski J."/>
            <person name="Ruckert C."/>
        </authorList>
    </citation>
    <scope>NUCLEOTIDE SEQUENCE</scope>
    <source>
        <strain evidence="2">CGMCC 4.7308</strain>
    </source>
</reference>
<sequence>MHRYNNSDHSMLTAMVVVSNIVGDAPREDPWEVNVEQDYHEEIARPDAAADAAAPSPVAQWPARPRTAAAGSGRAAPVIPTTARPVVRRPSVRDGAA</sequence>
<reference evidence="2" key="2">
    <citation type="submission" date="2020-09" db="EMBL/GenBank/DDBJ databases">
        <authorList>
            <person name="Sun Q."/>
            <person name="Zhou Y."/>
        </authorList>
    </citation>
    <scope>NUCLEOTIDE SEQUENCE</scope>
    <source>
        <strain evidence="2">CGMCC 4.7308</strain>
    </source>
</reference>